<reference evidence="1 2" key="1">
    <citation type="journal article" date="2018" name="BMC Genomics">
        <title>Comparative genome analyses reveal sequence features reflecting distinct modes of host-adaptation between dicot and monocot powdery mildew.</title>
        <authorList>
            <person name="Wu Y."/>
            <person name="Ma X."/>
            <person name="Pan Z."/>
            <person name="Kale S.D."/>
            <person name="Song Y."/>
            <person name="King H."/>
            <person name="Zhang Q."/>
            <person name="Presley C."/>
            <person name="Deng X."/>
            <person name="Wei C.I."/>
            <person name="Xiao S."/>
        </authorList>
    </citation>
    <scope>NUCLEOTIDE SEQUENCE [LARGE SCALE GENOMIC DNA]</scope>
    <source>
        <strain evidence="1">UMSG2</strain>
    </source>
</reference>
<dbReference type="Proteomes" id="UP000286134">
    <property type="component" value="Unassembled WGS sequence"/>
</dbReference>
<protein>
    <submittedName>
        <fullName evidence="1">Uncharacterized protein</fullName>
    </submittedName>
</protein>
<evidence type="ECO:0000313" key="2">
    <source>
        <dbReference type="Proteomes" id="UP000286134"/>
    </source>
</evidence>
<keyword evidence="2" id="KW-1185">Reference proteome</keyword>
<proteinExistence type="predicted"/>
<dbReference type="OrthoDB" id="10504176at2759"/>
<sequence length="174" mass="19821">MAANQLELYETMRNHTSLILCVYDDWYISNSQIPGPLLERLSIQFQEAHFIKAKSGILADYYDAVALLSVPHIVIYTNNGETYSEYEINSENSAEGATRLIADYFSLTRGNRRQLAQKFGMANLLLMVLFVPINVSKRYKAGGETYDKISAIPNFWESSVDNTDHKPRDLTKDK</sequence>
<accession>A0A420HZW2</accession>
<dbReference type="AlphaFoldDB" id="A0A420HZW2"/>
<organism evidence="1 2">
    <name type="scientific">Erysiphe neolycopersici</name>
    <dbReference type="NCBI Taxonomy" id="212602"/>
    <lineage>
        <taxon>Eukaryota</taxon>
        <taxon>Fungi</taxon>
        <taxon>Dikarya</taxon>
        <taxon>Ascomycota</taxon>
        <taxon>Pezizomycotina</taxon>
        <taxon>Leotiomycetes</taxon>
        <taxon>Erysiphales</taxon>
        <taxon>Erysiphaceae</taxon>
        <taxon>Erysiphe</taxon>
    </lineage>
</organism>
<dbReference type="EMBL" id="MCFK01002922">
    <property type="protein sequence ID" value="RKF62965.1"/>
    <property type="molecule type" value="Genomic_DNA"/>
</dbReference>
<name>A0A420HZW2_9PEZI</name>
<gene>
    <name evidence="1" type="ORF">OnM2_029068</name>
</gene>
<comment type="caution">
    <text evidence="1">The sequence shown here is derived from an EMBL/GenBank/DDBJ whole genome shotgun (WGS) entry which is preliminary data.</text>
</comment>
<evidence type="ECO:0000313" key="1">
    <source>
        <dbReference type="EMBL" id="RKF62965.1"/>
    </source>
</evidence>